<organism evidence="1 2">
    <name type="scientific">Aegilops tauschii subsp. strangulata</name>
    <name type="common">Goatgrass</name>
    <dbReference type="NCBI Taxonomy" id="200361"/>
    <lineage>
        <taxon>Eukaryota</taxon>
        <taxon>Viridiplantae</taxon>
        <taxon>Streptophyta</taxon>
        <taxon>Embryophyta</taxon>
        <taxon>Tracheophyta</taxon>
        <taxon>Spermatophyta</taxon>
        <taxon>Magnoliopsida</taxon>
        <taxon>Liliopsida</taxon>
        <taxon>Poales</taxon>
        <taxon>Poaceae</taxon>
        <taxon>BOP clade</taxon>
        <taxon>Pooideae</taxon>
        <taxon>Triticodae</taxon>
        <taxon>Triticeae</taxon>
        <taxon>Triticinae</taxon>
        <taxon>Aegilops</taxon>
    </lineage>
</organism>
<reference evidence="1" key="4">
    <citation type="submission" date="2019-03" db="UniProtKB">
        <authorList>
            <consortium name="EnsemblPlants"/>
        </authorList>
    </citation>
    <scope>IDENTIFICATION</scope>
</reference>
<reference evidence="2" key="2">
    <citation type="journal article" date="2017" name="Nat. Plants">
        <title>The Aegilops tauschii genome reveals multiple impacts of transposons.</title>
        <authorList>
            <person name="Zhao G."/>
            <person name="Zou C."/>
            <person name="Li K."/>
            <person name="Wang K."/>
            <person name="Li T."/>
            <person name="Gao L."/>
            <person name="Zhang X."/>
            <person name="Wang H."/>
            <person name="Yang Z."/>
            <person name="Liu X."/>
            <person name="Jiang W."/>
            <person name="Mao L."/>
            <person name="Kong X."/>
            <person name="Jiao Y."/>
            <person name="Jia J."/>
        </authorList>
    </citation>
    <scope>NUCLEOTIDE SEQUENCE [LARGE SCALE GENOMIC DNA]</scope>
    <source>
        <strain evidence="2">cv. AL8/78</strain>
    </source>
</reference>
<keyword evidence="2" id="KW-1185">Reference proteome</keyword>
<dbReference type="AlphaFoldDB" id="A0A452YY07"/>
<accession>A0A452YY07</accession>
<reference evidence="1" key="3">
    <citation type="journal article" date="2017" name="Nature">
        <title>Genome sequence of the progenitor of the wheat D genome Aegilops tauschii.</title>
        <authorList>
            <person name="Luo M.C."/>
            <person name="Gu Y.Q."/>
            <person name="Puiu D."/>
            <person name="Wang H."/>
            <person name="Twardziok S.O."/>
            <person name="Deal K.R."/>
            <person name="Huo N."/>
            <person name="Zhu T."/>
            <person name="Wang L."/>
            <person name="Wang Y."/>
            <person name="McGuire P.E."/>
            <person name="Liu S."/>
            <person name="Long H."/>
            <person name="Ramasamy R.K."/>
            <person name="Rodriguez J.C."/>
            <person name="Van S.L."/>
            <person name="Yuan L."/>
            <person name="Wang Z."/>
            <person name="Xia Z."/>
            <person name="Xiao L."/>
            <person name="Anderson O.D."/>
            <person name="Ouyang S."/>
            <person name="Liang Y."/>
            <person name="Zimin A.V."/>
            <person name="Pertea G."/>
            <person name="Qi P."/>
            <person name="Bennetzen J.L."/>
            <person name="Dai X."/>
            <person name="Dawson M.W."/>
            <person name="Muller H.G."/>
            <person name="Kugler K."/>
            <person name="Rivarola-Duarte L."/>
            <person name="Spannagl M."/>
            <person name="Mayer K.F.X."/>
            <person name="Lu F.H."/>
            <person name="Bevan M.W."/>
            <person name="Leroy P."/>
            <person name="Li P."/>
            <person name="You F.M."/>
            <person name="Sun Q."/>
            <person name="Liu Z."/>
            <person name="Lyons E."/>
            <person name="Wicker T."/>
            <person name="Salzberg S.L."/>
            <person name="Devos K.M."/>
            <person name="Dvorak J."/>
        </authorList>
    </citation>
    <scope>NUCLEOTIDE SEQUENCE [LARGE SCALE GENOMIC DNA]</scope>
    <source>
        <strain evidence="1">cv. AL8/78</strain>
    </source>
</reference>
<protein>
    <submittedName>
        <fullName evidence="1">Uncharacterized protein</fullName>
    </submittedName>
</protein>
<sequence>IYLPPPLITAAPTRYQSPAQLVCISTRCGTNRLNSLSLLLLPRRSVLQRYIRRNQSFHELLHFVHYPQLAGNSAVELVRTPLMGKKRAVAATTRTPVFPFPAAAGETEPPHHFSDYGFDPQLLRFSQLPDAKRHQQPPPPPPLEHARFKLQKPISKKHQHAQHNGKQRRRGWWSSAASAALLFFKRPSSKSSPTARAAGTAPSSSCSAAAAFAPRPLYFADDGGDDDSTGCTCWSPAVRSDHLAAAELGIASVRVPYVSLRDVNFRGGAAGTGGAAPAMPIYLVT</sequence>
<dbReference type="Proteomes" id="UP000015105">
    <property type="component" value="Chromosome 1D"/>
</dbReference>
<dbReference type="Gramene" id="AET1Gv20565400.1">
    <property type="protein sequence ID" value="AET1Gv20565400.1"/>
    <property type="gene ID" value="AET1Gv20565400"/>
</dbReference>
<name>A0A452YY07_AEGTS</name>
<dbReference type="PANTHER" id="PTHR35488">
    <property type="entry name" value="OS05G0358900 PROTEIN-RELATED"/>
    <property type="match status" value="1"/>
</dbReference>
<dbReference type="EnsemblPlants" id="AET1Gv20565400.1">
    <property type="protein sequence ID" value="AET1Gv20565400.1"/>
    <property type="gene ID" value="AET1Gv20565400"/>
</dbReference>
<reference evidence="2" key="1">
    <citation type="journal article" date="2014" name="Science">
        <title>Ancient hybridizations among the ancestral genomes of bread wheat.</title>
        <authorList>
            <consortium name="International Wheat Genome Sequencing Consortium,"/>
            <person name="Marcussen T."/>
            <person name="Sandve S.R."/>
            <person name="Heier L."/>
            <person name="Spannagl M."/>
            <person name="Pfeifer M."/>
            <person name="Jakobsen K.S."/>
            <person name="Wulff B.B."/>
            <person name="Steuernagel B."/>
            <person name="Mayer K.F."/>
            <person name="Olsen O.A."/>
        </authorList>
    </citation>
    <scope>NUCLEOTIDE SEQUENCE [LARGE SCALE GENOMIC DNA]</scope>
    <source>
        <strain evidence="2">cv. AL8/78</strain>
    </source>
</reference>
<evidence type="ECO:0000313" key="1">
    <source>
        <dbReference type="EnsemblPlants" id="AET1Gv20565400.1"/>
    </source>
</evidence>
<proteinExistence type="predicted"/>
<reference evidence="1" key="5">
    <citation type="journal article" date="2021" name="G3 (Bethesda)">
        <title>Aegilops tauschii genome assembly Aet v5.0 features greater sequence contiguity and improved annotation.</title>
        <authorList>
            <person name="Wang L."/>
            <person name="Zhu T."/>
            <person name="Rodriguez J.C."/>
            <person name="Deal K.R."/>
            <person name="Dubcovsky J."/>
            <person name="McGuire P.E."/>
            <person name="Lux T."/>
            <person name="Spannagl M."/>
            <person name="Mayer K.F.X."/>
            <person name="Baldrich P."/>
            <person name="Meyers B.C."/>
            <person name="Huo N."/>
            <person name="Gu Y.Q."/>
            <person name="Zhou H."/>
            <person name="Devos K.M."/>
            <person name="Bennetzen J.L."/>
            <person name="Unver T."/>
            <person name="Budak H."/>
            <person name="Gulick P.J."/>
            <person name="Galiba G."/>
            <person name="Kalapos B."/>
            <person name="Nelson D.R."/>
            <person name="Li P."/>
            <person name="You F.M."/>
            <person name="Luo M.C."/>
            <person name="Dvorak J."/>
        </authorList>
    </citation>
    <scope>NUCLEOTIDE SEQUENCE [LARGE SCALE GENOMIC DNA]</scope>
    <source>
        <strain evidence="1">cv. AL8/78</strain>
    </source>
</reference>
<evidence type="ECO:0000313" key="2">
    <source>
        <dbReference type="Proteomes" id="UP000015105"/>
    </source>
</evidence>
<dbReference type="PANTHER" id="PTHR35488:SF2">
    <property type="entry name" value="OS05G0358900 PROTEIN"/>
    <property type="match status" value="1"/>
</dbReference>